<gene>
    <name evidence="2" type="ORF">V1264_002811</name>
</gene>
<feature type="transmembrane region" description="Helical" evidence="1">
    <location>
        <begin position="93"/>
        <end position="113"/>
    </location>
</feature>
<accession>A0AAN9B3N9</accession>
<keyword evidence="1" id="KW-1133">Transmembrane helix</keyword>
<protein>
    <submittedName>
        <fullName evidence="2">Uncharacterized protein</fullName>
    </submittedName>
</protein>
<dbReference type="AlphaFoldDB" id="A0AAN9B3N9"/>
<dbReference type="Proteomes" id="UP001374579">
    <property type="component" value="Unassembled WGS sequence"/>
</dbReference>
<keyword evidence="1" id="KW-0472">Membrane</keyword>
<comment type="caution">
    <text evidence="2">The sequence shown here is derived from an EMBL/GenBank/DDBJ whole genome shotgun (WGS) entry which is preliminary data.</text>
</comment>
<reference evidence="2 3" key="1">
    <citation type="submission" date="2024-02" db="EMBL/GenBank/DDBJ databases">
        <title>Chromosome-scale genome assembly of the rough periwinkle Littorina saxatilis.</title>
        <authorList>
            <person name="De Jode A."/>
            <person name="Faria R."/>
            <person name="Formenti G."/>
            <person name="Sims Y."/>
            <person name="Smith T.P."/>
            <person name="Tracey A."/>
            <person name="Wood J.M.D."/>
            <person name="Zagrodzka Z.B."/>
            <person name="Johannesson K."/>
            <person name="Butlin R.K."/>
            <person name="Leder E.H."/>
        </authorList>
    </citation>
    <scope>NUCLEOTIDE SEQUENCE [LARGE SCALE GENOMIC DNA]</scope>
    <source>
        <strain evidence="2">Snail1</strain>
        <tissue evidence="2">Muscle</tissue>
    </source>
</reference>
<sequence length="114" mass="12261">MDGQSVSTCKEFQECMGNAEMPIRDAGLVSVDSWCDVSAQTMECVRLLSERCTVPSTLNASVSNIYEELLNEGCPNTFDFQTAEDPTGGTGPLAGISTTYLLLLTLVANLIFLV</sequence>
<proteinExistence type="predicted"/>
<name>A0AAN9B3N9_9CAEN</name>
<keyword evidence="1" id="KW-0812">Transmembrane</keyword>
<keyword evidence="3" id="KW-1185">Reference proteome</keyword>
<evidence type="ECO:0000256" key="1">
    <source>
        <dbReference type="SAM" id="Phobius"/>
    </source>
</evidence>
<evidence type="ECO:0000313" key="3">
    <source>
        <dbReference type="Proteomes" id="UP001374579"/>
    </source>
</evidence>
<evidence type="ECO:0000313" key="2">
    <source>
        <dbReference type="EMBL" id="KAK7098543.1"/>
    </source>
</evidence>
<dbReference type="EMBL" id="JBAMIC010000012">
    <property type="protein sequence ID" value="KAK7098543.1"/>
    <property type="molecule type" value="Genomic_DNA"/>
</dbReference>
<organism evidence="2 3">
    <name type="scientific">Littorina saxatilis</name>
    <dbReference type="NCBI Taxonomy" id="31220"/>
    <lineage>
        <taxon>Eukaryota</taxon>
        <taxon>Metazoa</taxon>
        <taxon>Spiralia</taxon>
        <taxon>Lophotrochozoa</taxon>
        <taxon>Mollusca</taxon>
        <taxon>Gastropoda</taxon>
        <taxon>Caenogastropoda</taxon>
        <taxon>Littorinimorpha</taxon>
        <taxon>Littorinoidea</taxon>
        <taxon>Littorinidae</taxon>
        <taxon>Littorina</taxon>
    </lineage>
</organism>